<accession>A0A7T5RKN8</accession>
<dbReference type="SUPFAM" id="SSF53335">
    <property type="entry name" value="S-adenosyl-L-methionine-dependent methyltransferases"/>
    <property type="match status" value="1"/>
</dbReference>
<feature type="domain" description="Methyltransferase type 11" evidence="1">
    <location>
        <begin position="41"/>
        <end position="135"/>
    </location>
</feature>
<keyword evidence="2" id="KW-0808">Transferase</keyword>
<dbReference type="Proteomes" id="UP000595618">
    <property type="component" value="Chromosome"/>
</dbReference>
<dbReference type="InterPro" id="IPR050508">
    <property type="entry name" value="Methyltransf_Superfamily"/>
</dbReference>
<dbReference type="CDD" id="cd02440">
    <property type="entry name" value="AdoMet_MTases"/>
    <property type="match status" value="1"/>
</dbReference>
<proteinExistence type="predicted"/>
<evidence type="ECO:0000313" key="2">
    <source>
        <dbReference type="EMBL" id="QQG45480.1"/>
    </source>
</evidence>
<name>A0A7T5RKN8_9BACT</name>
<dbReference type="PANTHER" id="PTHR42912">
    <property type="entry name" value="METHYLTRANSFERASE"/>
    <property type="match status" value="1"/>
</dbReference>
<keyword evidence="2" id="KW-0489">Methyltransferase</keyword>
<evidence type="ECO:0000313" key="3">
    <source>
        <dbReference type="Proteomes" id="UP000595618"/>
    </source>
</evidence>
<dbReference type="EMBL" id="CP066690">
    <property type="protein sequence ID" value="QQG45480.1"/>
    <property type="molecule type" value="Genomic_DNA"/>
</dbReference>
<dbReference type="GO" id="GO:0032259">
    <property type="term" value="P:methylation"/>
    <property type="evidence" value="ECO:0007669"/>
    <property type="project" value="UniProtKB-KW"/>
</dbReference>
<evidence type="ECO:0000259" key="1">
    <source>
        <dbReference type="Pfam" id="PF08241"/>
    </source>
</evidence>
<dbReference type="GO" id="GO:0008757">
    <property type="term" value="F:S-adenosylmethionine-dependent methyltransferase activity"/>
    <property type="evidence" value="ECO:0007669"/>
    <property type="project" value="InterPro"/>
</dbReference>
<dbReference type="Pfam" id="PF08241">
    <property type="entry name" value="Methyltransf_11"/>
    <property type="match status" value="1"/>
</dbReference>
<reference evidence="2 3" key="1">
    <citation type="submission" date="2020-07" db="EMBL/GenBank/DDBJ databases">
        <title>Huge and variable diversity of episymbiotic CPR bacteria and DPANN archaea in groundwater ecosystems.</title>
        <authorList>
            <person name="He C.Y."/>
            <person name="Keren R."/>
            <person name="Whittaker M."/>
            <person name="Farag I.F."/>
            <person name="Doudna J."/>
            <person name="Cate J.H.D."/>
            <person name="Banfield J.F."/>
        </authorList>
    </citation>
    <scope>NUCLEOTIDE SEQUENCE [LARGE SCALE GENOMIC DNA]</scope>
    <source>
        <strain evidence="2">NC_groundwater_541_Ag_S-0.1um_46_50</strain>
    </source>
</reference>
<protein>
    <submittedName>
        <fullName evidence="2">Methyltransferase domain-containing protein</fullName>
    </submittedName>
</protein>
<dbReference type="InterPro" id="IPR013216">
    <property type="entry name" value="Methyltransf_11"/>
</dbReference>
<dbReference type="PANTHER" id="PTHR42912:SF93">
    <property type="entry name" value="N6-ADENOSINE-METHYLTRANSFERASE TMT1A"/>
    <property type="match status" value="1"/>
</dbReference>
<dbReference type="InterPro" id="IPR029063">
    <property type="entry name" value="SAM-dependent_MTases_sf"/>
</dbReference>
<dbReference type="AlphaFoldDB" id="A0A7T5RKN8"/>
<gene>
    <name evidence="2" type="ORF">HYW89_00885</name>
</gene>
<dbReference type="Gene3D" id="3.40.50.150">
    <property type="entry name" value="Vaccinia Virus protein VP39"/>
    <property type="match status" value="1"/>
</dbReference>
<organism evidence="2 3">
    <name type="scientific">Candidatus Sungiibacteriota bacterium</name>
    <dbReference type="NCBI Taxonomy" id="2750080"/>
    <lineage>
        <taxon>Bacteria</taxon>
        <taxon>Candidatus Sungiibacteriota</taxon>
    </lineage>
</organism>
<sequence>MTSFEPRYYEMAREEGDWSSFPRSKVLEYLRANLKVGSSVLEVGCGTAEILSFLPSGVSYYGLERSDYAVRGAKEKWAGIFPDATFLVGEAENLPFSEARFDTVLLLFVIEHVFHPRQVLAECVRVLKRGGSLVILAPNLEFPFSRPSALRHRSAFWRIGFVALRMLDYFLRIFGIFTFRIVKENFTDATGRYEKKDDDLRYLASSYEVIRELESLGMRLEKFWEAGKLSGFRRFLRYFPKLHWYGVTLAAALVKS</sequence>